<dbReference type="AlphaFoldDB" id="A0A0D1JZB0"/>
<evidence type="ECO:0000256" key="11">
    <source>
        <dbReference type="SAM" id="SignalP"/>
    </source>
</evidence>
<accession>A0A0D1JZB0</accession>
<feature type="domain" description="TonB-dependent receptor-like beta-barrel" evidence="12">
    <location>
        <begin position="510"/>
        <end position="985"/>
    </location>
</feature>
<reference evidence="14 15" key="1">
    <citation type="submission" date="2015-01" db="EMBL/GenBank/DDBJ databases">
        <title>Genome of Sphingomonas taxi strain 30a.</title>
        <authorList>
            <person name="Eevers N."/>
            <person name="Van Hamme J."/>
            <person name="Bottos E."/>
            <person name="Weyens N."/>
            <person name="Vangronsveld J."/>
        </authorList>
    </citation>
    <scope>NUCLEOTIDE SEQUENCE [LARGE SCALE GENOMIC DNA]</scope>
    <source>
        <strain evidence="14 15">30a</strain>
    </source>
</reference>
<dbReference type="EMBL" id="JXTP01000074">
    <property type="protein sequence ID" value="KIU26543.1"/>
    <property type="molecule type" value="Genomic_DNA"/>
</dbReference>
<dbReference type="GO" id="GO:0009279">
    <property type="term" value="C:cell outer membrane"/>
    <property type="evidence" value="ECO:0007669"/>
    <property type="project" value="UniProtKB-SubCell"/>
</dbReference>
<feature type="domain" description="TonB-dependent receptor plug" evidence="13">
    <location>
        <begin position="80"/>
        <end position="196"/>
    </location>
</feature>
<dbReference type="PATRIC" id="fig|1549858.7.peg.3945"/>
<evidence type="ECO:0000259" key="12">
    <source>
        <dbReference type="Pfam" id="PF00593"/>
    </source>
</evidence>
<feature type="chain" id="PRO_5002231834" evidence="11">
    <location>
        <begin position="31"/>
        <end position="1024"/>
    </location>
</feature>
<organism evidence="14 15">
    <name type="scientific">Sphingomonas melonis</name>
    <dbReference type="NCBI Taxonomy" id="152682"/>
    <lineage>
        <taxon>Bacteria</taxon>
        <taxon>Pseudomonadati</taxon>
        <taxon>Pseudomonadota</taxon>
        <taxon>Alphaproteobacteria</taxon>
        <taxon>Sphingomonadales</taxon>
        <taxon>Sphingomonadaceae</taxon>
        <taxon>Sphingomonas</taxon>
    </lineage>
</organism>
<dbReference type="PROSITE" id="PS52016">
    <property type="entry name" value="TONB_DEPENDENT_REC_3"/>
    <property type="match status" value="1"/>
</dbReference>
<evidence type="ECO:0000256" key="6">
    <source>
        <dbReference type="ARBA" id="ARBA00023136"/>
    </source>
</evidence>
<evidence type="ECO:0000259" key="13">
    <source>
        <dbReference type="Pfam" id="PF07715"/>
    </source>
</evidence>
<proteinExistence type="inferred from homology"/>
<feature type="signal peptide" evidence="11">
    <location>
        <begin position="1"/>
        <end position="30"/>
    </location>
</feature>
<keyword evidence="6 8" id="KW-0472">Membrane</keyword>
<evidence type="ECO:0000256" key="5">
    <source>
        <dbReference type="ARBA" id="ARBA00023077"/>
    </source>
</evidence>
<dbReference type="PANTHER" id="PTHR47234">
    <property type="match status" value="1"/>
</dbReference>
<protein>
    <submittedName>
        <fullName evidence="14">TonB-dependent receptor</fullName>
    </submittedName>
</protein>
<dbReference type="InterPro" id="IPR012910">
    <property type="entry name" value="Plug_dom"/>
</dbReference>
<comment type="similarity">
    <text evidence="8 9">Belongs to the TonB-dependent receptor family.</text>
</comment>
<keyword evidence="4 8" id="KW-0812">Transmembrane</keyword>
<comment type="caution">
    <text evidence="14">The sequence shown here is derived from an EMBL/GenBank/DDBJ whole genome shotgun (WGS) entry which is preliminary data.</text>
</comment>
<comment type="subcellular location">
    <subcellularLocation>
        <location evidence="1 8">Cell outer membrane</location>
        <topology evidence="1 8">Multi-pass membrane protein</topology>
    </subcellularLocation>
</comment>
<evidence type="ECO:0000256" key="9">
    <source>
        <dbReference type="RuleBase" id="RU003357"/>
    </source>
</evidence>
<dbReference type="InterPro" id="IPR039426">
    <property type="entry name" value="TonB-dep_rcpt-like"/>
</dbReference>
<evidence type="ECO:0000256" key="4">
    <source>
        <dbReference type="ARBA" id="ARBA00022692"/>
    </source>
</evidence>
<feature type="compositionally biased region" description="Low complexity" evidence="10">
    <location>
        <begin position="32"/>
        <end position="62"/>
    </location>
</feature>
<dbReference type="PANTHER" id="PTHR47234:SF1">
    <property type="entry name" value="TONB-DEPENDENT RECEPTOR"/>
    <property type="match status" value="1"/>
</dbReference>
<evidence type="ECO:0000256" key="3">
    <source>
        <dbReference type="ARBA" id="ARBA00022452"/>
    </source>
</evidence>
<dbReference type="InterPro" id="IPR037066">
    <property type="entry name" value="Plug_dom_sf"/>
</dbReference>
<sequence>MTTMYRFTRKAALLAAATPFVLLSAGVAAAQTTPAPQPTTDSSDQTAAAAPQTPEQPQEASTGNDIVVTGSIIRGADAGPSPVSTITTENLDVRGINTVQAGIQALSSNNGPALTNSFTANGAFASGASSVSLRGLSTNSTLVLFDGLRAAYYPLSDDGSRNFVDLNTIPDDIVERVDVLRDGASSSYGADAIAGVVNIITKRSFQGIAGRVEAGIAERGYNANQRLSLTAGTGDLDEKGYNAYISGFYYRSEGVKASSLPAPYNTSDERSLCSNRTGTTVCGPNNIANSVGPNGTLPGFSIGTGNFYVRPADATNTTALGRYQFLNPALGCVVGTPYNLTATDLANNPTAPGTVCQVDTQNLYGNVTPDIERFGGSAKFTAKVGDTSEAYFQVNFQQSTSSYTGVPATIRANAPAGILFPQYSTSQGPTPSIDPRSAILALPVYICPRGTTAACTAANGTLNPNNPFAGLGQVARIVGTLANEREFNETRSRVYRAAMGINGTIFGDVDYRVDATAMHTDLRRRTDGYVYIQHLLDVINDGSYNFLNPGQNSQAVRDYLTPQFINNSSSDLYQAQFTLGKALMALPGGDLRVALGGSIFYEAVDAPSGNPDTNGPTQRYFRLNAFGTSGNRTVTSAFGEINAPILDQLTLNASGRYDHYSTGQSAFSPKFGAIFNPIRQVTVRGTYSRGFRIPSFGEANALPTTGYVTQQLSSIPAAFLAQYTNRGSTTPCSAAAPTACSSYITAYSIGQTTLASPNLQPEKSRSFTAGIKFEPIRSLSFTVDYYNIRKTGAITTPDLSPAIAAYYAGTAIPAGFDVIADAVDVNNPTAKPKIAFVRSQLINAQTIKSEGIDFGANGFVNFGNVKWTTALNASLILELSTTVDGVRQTYVDTLGNFNLTAGSGTFEWKGNWANTFDFGDFALTGTVNYTSGYDLSAMDQGDAYKDCGQAPAYFACRVKSYITADANATFRVNDKFSFYVNVLNVFNRLPPIDPVTYGAYLYNAVQGGDGIFGRQYRAGVKFGF</sequence>
<evidence type="ECO:0000256" key="2">
    <source>
        <dbReference type="ARBA" id="ARBA00022448"/>
    </source>
</evidence>
<dbReference type="Gene3D" id="2.170.130.10">
    <property type="entry name" value="TonB-dependent receptor, plug domain"/>
    <property type="match status" value="1"/>
</dbReference>
<keyword evidence="5 9" id="KW-0798">TonB box</keyword>
<evidence type="ECO:0000256" key="10">
    <source>
        <dbReference type="SAM" id="MobiDB-lite"/>
    </source>
</evidence>
<dbReference type="Pfam" id="PF00593">
    <property type="entry name" value="TonB_dep_Rec_b-barrel"/>
    <property type="match status" value="1"/>
</dbReference>
<dbReference type="Proteomes" id="UP000033203">
    <property type="component" value="Unassembled WGS sequence"/>
</dbReference>
<keyword evidence="3 8" id="KW-1134">Transmembrane beta strand</keyword>
<keyword evidence="11" id="KW-0732">Signal</keyword>
<keyword evidence="7 8" id="KW-0998">Cell outer membrane</keyword>
<dbReference type="Gene3D" id="2.40.170.20">
    <property type="entry name" value="TonB-dependent receptor, beta-barrel domain"/>
    <property type="match status" value="1"/>
</dbReference>
<evidence type="ECO:0000256" key="7">
    <source>
        <dbReference type="ARBA" id="ARBA00023237"/>
    </source>
</evidence>
<keyword evidence="2 8" id="KW-0813">Transport</keyword>
<feature type="region of interest" description="Disordered" evidence="10">
    <location>
        <begin position="32"/>
        <end position="64"/>
    </location>
</feature>
<keyword evidence="14" id="KW-0675">Receptor</keyword>
<evidence type="ECO:0000256" key="1">
    <source>
        <dbReference type="ARBA" id="ARBA00004571"/>
    </source>
</evidence>
<gene>
    <name evidence="14" type="ORF">SR41_13980</name>
</gene>
<dbReference type="Pfam" id="PF07715">
    <property type="entry name" value="Plug"/>
    <property type="match status" value="1"/>
</dbReference>
<dbReference type="InterPro" id="IPR000531">
    <property type="entry name" value="Beta-barrel_TonB"/>
</dbReference>
<name>A0A0D1JZB0_9SPHN</name>
<evidence type="ECO:0000256" key="8">
    <source>
        <dbReference type="PROSITE-ProRule" id="PRU01360"/>
    </source>
</evidence>
<dbReference type="SUPFAM" id="SSF56935">
    <property type="entry name" value="Porins"/>
    <property type="match status" value="1"/>
</dbReference>
<evidence type="ECO:0000313" key="15">
    <source>
        <dbReference type="Proteomes" id="UP000033203"/>
    </source>
</evidence>
<evidence type="ECO:0000313" key="14">
    <source>
        <dbReference type="EMBL" id="KIU26543.1"/>
    </source>
</evidence>
<dbReference type="InterPro" id="IPR036942">
    <property type="entry name" value="Beta-barrel_TonB_sf"/>
</dbReference>